<dbReference type="SUPFAM" id="SSF46689">
    <property type="entry name" value="Homeodomain-like"/>
    <property type="match status" value="1"/>
</dbReference>
<dbReference type="Proteomes" id="UP001500755">
    <property type="component" value="Unassembled WGS sequence"/>
</dbReference>
<dbReference type="EMBL" id="BAAANO010000005">
    <property type="protein sequence ID" value="GAA2000971.1"/>
    <property type="molecule type" value="Genomic_DNA"/>
</dbReference>
<dbReference type="InterPro" id="IPR001647">
    <property type="entry name" value="HTH_TetR"/>
</dbReference>
<accession>A0ABN2T806</accession>
<evidence type="ECO:0000313" key="4">
    <source>
        <dbReference type="EMBL" id="GAA2000971.1"/>
    </source>
</evidence>
<protein>
    <recommendedName>
        <fullName evidence="3">HTH tetR-type domain-containing protein</fullName>
    </recommendedName>
</protein>
<dbReference type="RefSeq" id="WP_344306911.1">
    <property type="nucleotide sequence ID" value="NZ_BAAANO010000005.1"/>
</dbReference>
<evidence type="ECO:0000256" key="2">
    <source>
        <dbReference type="PROSITE-ProRule" id="PRU00335"/>
    </source>
</evidence>
<dbReference type="InterPro" id="IPR009057">
    <property type="entry name" value="Homeodomain-like_sf"/>
</dbReference>
<dbReference type="Pfam" id="PF00440">
    <property type="entry name" value="TetR_N"/>
    <property type="match status" value="1"/>
</dbReference>
<gene>
    <name evidence="4" type="ORF">GCM10009755_06450</name>
</gene>
<reference evidence="4 5" key="1">
    <citation type="journal article" date="2019" name="Int. J. Syst. Evol. Microbiol.">
        <title>The Global Catalogue of Microorganisms (GCM) 10K type strain sequencing project: providing services to taxonomists for standard genome sequencing and annotation.</title>
        <authorList>
            <consortium name="The Broad Institute Genomics Platform"/>
            <consortium name="The Broad Institute Genome Sequencing Center for Infectious Disease"/>
            <person name="Wu L."/>
            <person name="Ma J."/>
        </authorList>
    </citation>
    <scope>NUCLEOTIDE SEQUENCE [LARGE SCALE GENOMIC DNA]</scope>
    <source>
        <strain evidence="4 5">JCM 14546</strain>
    </source>
</reference>
<comment type="caution">
    <text evidence="4">The sequence shown here is derived from an EMBL/GenBank/DDBJ whole genome shotgun (WGS) entry which is preliminary data.</text>
</comment>
<feature type="domain" description="HTH tetR-type" evidence="3">
    <location>
        <begin position="1"/>
        <end position="57"/>
    </location>
</feature>
<dbReference type="Gene3D" id="1.10.357.10">
    <property type="entry name" value="Tetracycline Repressor, domain 2"/>
    <property type="match status" value="1"/>
</dbReference>
<feature type="DNA-binding region" description="H-T-H motif" evidence="2">
    <location>
        <begin position="20"/>
        <end position="39"/>
    </location>
</feature>
<proteinExistence type="predicted"/>
<name>A0ABN2T806_9MICO</name>
<keyword evidence="1 2" id="KW-0238">DNA-binding</keyword>
<keyword evidence="5" id="KW-1185">Reference proteome</keyword>
<sequence length="198" mass="20927">MNDDLLRRIASVLAAHPTASMAEVARSLGIGRTTLYRRFSDREAMTREVAAQAGADFVRAVVAADPGRGRGFDALARIARALFDLPDVLTLLFADTPLLTDPVLEAAYGRVIADSGEKANPHAIPAEMLETDNDLIAAVVLRGRGDGSIRDVPVAWAAMFVYFTLGSAHLYATGTGASRSAALDLALEAFDRTLGVAG</sequence>
<organism evidence="4 5">
    <name type="scientific">Brevibacterium samyangense</name>
    <dbReference type="NCBI Taxonomy" id="366888"/>
    <lineage>
        <taxon>Bacteria</taxon>
        <taxon>Bacillati</taxon>
        <taxon>Actinomycetota</taxon>
        <taxon>Actinomycetes</taxon>
        <taxon>Micrococcales</taxon>
        <taxon>Brevibacteriaceae</taxon>
        <taxon>Brevibacterium</taxon>
    </lineage>
</organism>
<evidence type="ECO:0000256" key="1">
    <source>
        <dbReference type="ARBA" id="ARBA00023125"/>
    </source>
</evidence>
<evidence type="ECO:0000313" key="5">
    <source>
        <dbReference type="Proteomes" id="UP001500755"/>
    </source>
</evidence>
<dbReference type="PROSITE" id="PS50977">
    <property type="entry name" value="HTH_TETR_2"/>
    <property type="match status" value="1"/>
</dbReference>
<evidence type="ECO:0000259" key="3">
    <source>
        <dbReference type="PROSITE" id="PS50977"/>
    </source>
</evidence>